<keyword evidence="5" id="KW-1185">Reference proteome</keyword>
<reference evidence="4 5" key="2">
    <citation type="submission" date="2024-07" db="EMBL/GenBank/DDBJ databases">
        <authorList>
            <person name="Akdeniz Z."/>
        </authorList>
    </citation>
    <scope>NUCLEOTIDE SEQUENCE [LARGE SCALE GENOMIC DNA]</scope>
</reference>
<dbReference type="EMBL" id="CATOUU010000687">
    <property type="protein sequence ID" value="CAI9941038.1"/>
    <property type="molecule type" value="Genomic_DNA"/>
</dbReference>
<keyword evidence="1" id="KW-0175">Coiled coil</keyword>
<feature type="coiled-coil region" evidence="1">
    <location>
        <begin position="351"/>
        <end position="378"/>
    </location>
</feature>
<organism evidence="3">
    <name type="scientific">Hexamita inflata</name>
    <dbReference type="NCBI Taxonomy" id="28002"/>
    <lineage>
        <taxon>Eukaryota</taxon>
        <taxon>Metamonada</taxon>
        <taxon>Diplomonadida</taxon>
        <taxon>Hexamitidae</taxon>
        <taxon>Hexamitinae</taxon>
        <taxon>Hexamita</taxon>
    </lineage>
</organism>
<evidence type="ECO:0000313" key="3">
    <source>
        <dbReference type="EMBL" id="CAI9941038.1"/>
    </source>
</evidence>
<comment type="caution">
    <text evidence="3">The sequence shown here is derived from an EMBL/GenBank/DDBJ whole genome shotgun (WGS) entry which is preliminary data.</text>
</comment>
<evidence type="ECO:0000313" key="4">
    <source>
        <dbReference type="EMBL" id="CAL6015845.1"/>
    </source>
</evidence>
<dbReference type="AlphaFoldDB" id="A0AA86UI58"/>
<feature type="signal peptide" evidence="2">
    <location>
        <begin position="1"/>
        <end position="17"/>
    </location>
</feature>
<dbReference type="EMBL" id="CAXDID020000075">
    <property type="protein sequence ID" value="CAL6015845.1"/>
    <property type="molecule type" value="Genomic_DNA"/>
</dbReference>
<name>A0AA86UI58_9EUKA</name>
<gene>
    <name evidence="4" type="ORF">HINF_LOCUS25219</name>
    <name evidence="3" type="ORF">HINF_LOCUS28683</name>
</gene>
<evidence type="ECO:0000256" key="2">
    <source>
        <dbReference type="SAM" id="SignalP"/>
    </source>
</evidence>
<dbReference type="Proteomes" id="UP001642409">
    <property type="component" value="Unassembled WGS sequence"/>
</dbReference>
<proteinExistence type="predicted"/>
<sequence length="957" mass="102612">MFMHVLVLQIIIKSTNFTQICSNKVLLNNNQVSFCEKRASLDSSIIVSSIHFNQHEPVFFNLYTEAAKNVEVNLTFTTEQLPSFTMFGLTEQITIQDSNVNVNVLKELQEASLICFQCNANITDSELIFVANARNISGLVLIVQQISLQTSFVQFRLGGEILGGISCSTIENAEIVLTNSNISGFNMRSQVNDLLVAQIQVEAKVKLQNVQTCTNGLQINTNNLLSVDGSITYSCDICSNGDTYSYGICQQNLDFGEIINNLLVCKDNFNFNGIECTCIEGYQLNGSECVNLIQITTKINQIVLNQQLMIDQKANNSDIRDLQTKINQIQESQTTNSQEIVRVDSKCQGLVNAQQQDIQKLTDENKQLKQQLIDVQKIVETKYYTIDEIDALLQQLKCPVGAKYVGNTCQCPQFSKVINGICTCPQHSFLQNDVCECPVNSQLSDSGCKCNIINQIISGGQCVCPSGSTFINSQCQCLGEMQLIQNECRCPYGQQYINNQCQCQINGAKVVNSFCSCPLASMIINGACVCPPGFLVIDDECQCLTLNSLITADGSCVCGKYAVNTSNSCICPTGSVLIQTQCECQTSNAFIKDNACICPINSTNTSSSCDCPIGSVLIDGVCKCSKTNAFPVNGVCVCGVNATENADSCDCPTGSTLIDGICKCTVLDSFPQAGSCQCGVNASMSGTTKCVCPTGSTLQNGMCLCTTINAFPVNKICKCGTNATNTSTTCVCPTGSILLDGICKCQVTNAFVSGSKCVCPKSAVDSGTSCDCPLDTALNAKKDECVCTQLNAQVVSGVCTCPKGADITPTACNCPATGQTSSVGFECKCPGNQVVISSACKCPSYSTLSGVNCVCPEGNLVDNLCVCNIAGAELTPASKNKCICTTPGSTMSNNIQCKCSVTYTGPTGTSRDQNYWCPDLKMCCTKLKNSIPDQLFICSDGSYQKACTGINTIVTRE</sequence>
<evidence type="ECO:0008006" key="6">
    <source>
        <dbReference type="Google" id="ProtNLM"/>
    </source>
</evidence>
<evidence type="ECO:0000313" key="5">
    <source>
        <dbReference type="Proteomes" id="UP001642409"/>
    </source>
</evidence>
<keyword evidence="2" id="KW-0732">Signal</keyword>
<reference evidence="3" key="1">
    <citation type="submission" date="2023-06" db="EMBL/GenBank/DDBJ databases">
        <authorList>
            <person name="Kurt Z."/>
        </authorList>
    </citation>
    <scope>NUCLEOTIDE SEQUENCE</scope>
</reference>
<feature type="chain" id="PRO_5041673801" description="EGF-like domain-containing protein" evidence="2">
    <location>
        <begin position="18"/>
        <end position="957"/>
    </location>
</feature>
<evidence type="ECO:0000256" key="1">
    <source>
        <dbReference type="SAM" id="Coils"/>
    </source>
</evidence>
<accession>A0AA86UI58</accession>
<protein>
    <recommendedName>
        <fullName evidence="6">EGF-like domain-containing protein</fullName>
    </recommendedName>
</protein>